<keyword evidence="1" id="KW-0378">Hydrolase</keyword>
<sequence length="714" mass="77940">MRFITGITLVLAAAEATAKFLAGLPTVPYTSTGGTLSASFFKKIVVHDEFAESRDEAGETLIPPTLRSFAETFSQDLASALGLVVPVETGSAAEEGSIFLTIGDPANFKDAAGRETSEGYALNVTVDGVLITGASSLGAWWGTRTVLQQMILRDGVELGYGVDSPGWGTRGMMLDVARHYYPPEFIVEMCAYMSFFKQNTFQLHLSDNLYNNVAIYSRERSLSLYAAFRLLSDDPAIARLNKRTNESYTREVLDDIQTKCAARGVTILPEIEAPGHALVISQWRPELGLSSDLSLLNISNPDTIPTMQKIWEIFLPWFHTKTVSIGADEYVDPTLSEEALVGEYTRFVDEMNEYITSTSGKKVRIWGTFSPASGGDVNRSVSIQHWANFEANPLHDFIDNGYDVLNSGDYVYTVGKWSQWYGHELSLDFIFHGSPDGTPFSPNIFDRENDANNAARDDPAALGHIAPQWNDYGPNATTVTEAYYQWRDGLPALADKQWGGEVSEDTYGELFAKLQPFAPGQNLDRRIPSGGSTIMEYNFRQGWGGNSSIIEDLSGNKYHATSTCATGKEGVILSPSCSITTPLVQKGRDYTFTFSIKPTSDSKGAIFSGGDSGLWFGNGTVDSVMLFSGESTYALNYTFPVGLWTNASLIGQGRQTFLDVGDGKRMEFLTVLGWNGNRFVWAPMAVEAPLATVGGSGFEGVIGGMKLVDNNAGR</sequence>
<proteinExistence type="predicted"/>
<evidence type="ECO:0000313" key="2">
    <source>
        <dbReference type="Proteomes" id="UP000805649"/>
    </source>
</evidence>
<accession>A0ACC3YLN3</accession>
<gene>
    <name evidence="1" type="ORF">CTRU02_211766</name>
</gene>
<reference evidence="1 2" key="1">
    <citation type="journal article" date="2020" name="Phytopathology">
        <title>Genome Sequence Resources of Colletotrichum truncatum, C. plurivorum, C. musicola, and C. sojae: Four Species Pathogenic to Soybean (Glycine max).</title>
        <authorList>
            <person name="Rogerio F."/>
            <person name="Boufleur T.R."/>
            <person name="Ciampi-Guillardi M."/>
            <person name="Sukno S.A."/>
            <person name="Thon M.R."/>
            <person name="Massola Junior N.S."/>
            <person name="Baroncelli R."/>
        </authorList>
    </citation>
    <scope>NUCLEOTIDE SEQUENCE [LARGE SCALE GENOMIC DNA]</scope>
    <source>
        <strain evidence="1 2">CMES1059</strain>
    </source>
</reference>
<comment type="caution">
    <text evidence="1">The sequence shown here is derived from an EMBL/GenBank/DDBJ whole genome shotgun (WGS) entry which is preliminary data.</text>
</comment>
<evidence type="ECO:0000313" key="1">
    <source>
        <dbReference type="EMBL" id="KAL0932803.1"/>
    </source>
</evidence>
<dbReference type="Proteomes" id="UP000805649">
    <property type="component" value="Unassembled WGS sequence"/>
</dbReference>
<protein>
    <submittedName>
        <fullName evidence="1">Glycosyl hydrolase family 20</fullName>
    </submittedName>
</protein>
<dbReference type="EMBL" id="VUJX02000008">
    <property type="protein sequence ID" value="KAL0932803.1"/>
    <property type="molecule type" value="Genomic_DNA"/>
</dbReference>
<keyword evidence="2" id="KW-1185">Reference proteome</keyword>
<name>A0ACC3YLN3_COLTU</name>
<organism evidence="1 2">
    <name type="scientific">Colletotrichum truncatum</name>
    <name type="common">Anthracnose fungus</name>
    <name type="synonym">Colletotrichum capsici</name>
    <dbReference type="NCBI Taxonomy" id="5467"/>
    <lineage>
        <taxon>Eukaryota</taxon>
        <taxon>Fungi</taxon>
        <taxon>Dikarya</taxon>
        <taxon>Ascomycota</taxon>
        <taxon>Pezizomycotina</taxon>
        <taxon>Sordariomycetes</taxon>
        <taxon>Hypocreomycetidae</taxon>
        <taxon>Glomerellales</taxon>
        <taxon>Glomerellaceae</taxon>
        <taxon>Colletotrichum</taxon>
        <taxon>Colletotrichum truncatum species complex</taxon>
    </lineage>
</organism>